<dbReference type="OrthoDB" id="506431at2759"/>
<dbReference type="GO" id="GO:0016787">
    <property type="term" value="F:hydrolase activity"/>
    <property type="evidence" value="ECO:0007669"/>
    <property type="project" value="UniProtKB-KW"/>
</dbReference>
<keyword evidence="3" id="KW-0276">Fatty acid metabolism</keyword>
<keyword evidence="4" id="KW-0443">Lipid metabolism</keyword>
<name>K0TJY4_THAOC</name>
<keyword evidence="1" id="KW-0963">Cytoplasm</keyword>
<evidence type="ECO:0000256" key="4">
    <source>
        <dbReference type="ARBA" id="ARBA00023098"/>
    </source>
</evidence>
<gene>
    <name evidence="6" type="ORF">THAOC_00124</name>
</gene>
<keyword evidence="2" id="KW-0378">Hydrolase</keyword>
<dbReference type="InterPro" id="IPR052365">
    <property type="entry name" value="THEM4/THEM5_acyl-CoA_thioest"/>
</dbReference>
<accession>K0TJY4</accession>
<protein>
    <recommendedName>
        <fullName evidence="8">Thioesterase domain-containing protein</fullName>
    </recommendedName>
</protein>
<keyword evidence="7" id="KW-1185">Reference proteome</keyword>
<evidence type="ECO:0000313" key="7">
    <source>
        <dbReference type="Proteomes" id="UP000266841"/>
    </source>
</evidence>
<evidence type="ECO:0000256" key="3">
    <source>
        <dbReference type="ARBA" id="ARBA00022832"/>
    </source>
</evidence>
<evidence type="ECO:0000256" key="1">
    <source>
        <dbReference type="ARBA" id="ARBA00022490"/>
    </source>
</evidence>
<evidence type="ECO:0000256" key="5">
    <source>
        <dbReference type="SAM" id="MobiDB-lite"/>
    </source>
</evidence>
<dbReference type="SUPFAM" id="SSF54637">
    <property type="entry name" value="Thioesterase/thiol ester dehydrase-isomerase"/>
    <property type="match status" value="1"/>
</dbReference>
<dbReference type="PANTHER" id="PTHR12418:SF19">
    <property type="entry name" value="ACYL-COENZYME A THIOESTERASE THEM4"/>
    <property type="match status" value="1"/>
</dbReference>
<dbReference type="InterPro" id="IPR029069">
    <property type="entry name" value="HotDog_dom_sf"/>
</dbReference>
<feature type="region of interest" description="Disordered" evidence="5">
    <location>
        <begin position="1"/>
        <end position="32"/>
    </location>
</feature>
<dbReference type="GO" id="GO:0006631">
    <property type="term" value="P:fatty acid metabolic process"/>
    <property type="evidence" value="ECO:0007669"/>
    <property type="project" value="UniProtKB-KW"/>
</dbReference>
<evidence type="ECO:0000256" key="2">
    <source>
        <dbReference type="ARBA" id="ARBA00022801"/>
    </source>
</evidence>
<evidence type="ECO:0008006" key="8">
    <source>
        <dbReference type="Google" id="ProtNLM"/>
    </source>
</evidence>
<dbReference type="Proteomes" id="UP000266841">
    <property type="component" value="Unassembled WGS sequence"/>
</dbReference>
<comment type="caution">
    <text evidence="6">The sequence shown here is derived from an EMBL/GenBank/DDBJ whole genome shotgun (WGS) entry which is preliminary data.</text>
</comment>
<dbReference type="AlphaFoldDB" id="K0TJY4"/>
<feature type="compositionally biased region" description="Low complexity" evidence="5">
    <location>
        <begin position="1"/>
        <end position="18"/>
    </location>
</feature>
<proteinExistence type="predicted"/>
<evidence type="ECO:0000313" key="6">
    <source>
        <dbReference type="EMBL" id="EJK78000.1"/>
    </source>
</evidence>
<organism evidence="6 7">
    <name type="scientific">Thalassiosira oceanica</name>
    <name type="common">Marine diatom</name>
    <dbReference type="NCBI Taxonomy" id="159749"/>
    <lineage>
        <taxon>Eukaryota</taxon>
        <taxon>Sar</taxon>
        <taxon>Stramenopiles</taxon>
        <taxon>Ochrophyta</taxon>
        <taxon>Bacillariophyta</taxon>
        <taxon>Coscinodiscophyceae</taxon>
        <taxon>Thalassiosirophycidae</taxon>
        <taxon>Thalassiosirales</taxon>
        <taxon>Thalassiosiraceae</taxon>
        <taxon>Thalassiosira</taxon>
    </lineage>
</organism>
<dbReference type="EMBL" id="AGNL01000127">
    <property type="protein sequence ID" value="EJK78000.1"/>
    <property type="molecule type" value="Genomic_DNA"/>
</dbReference>
<dbReference type="Gene3D" id="3.10.129.10">
    <property type="entry name" value="Hotdog Thioesterase"/>
    <property type="match status" value="1"/>
</dbReference>
<dbReference type="PANTHER" id="PTHR12418">
    <property type="entry name" value="ACYL-COENZYME A THIOESTERASE THEM4"/>
    <property type="match status" value="1"/>
</dbReference>
<sequence length="269" mass="29346">MASIASSLAASDLGGSQARAPPHAAADPSKLMRGPKISTAINTLPTWRGDGWLGGVTSARSSVASCESQQACGAPQKVTPLANSDSQSPDYYYEKLNSEELERTALKDHAVFGSLREDGKVERFNVYKRVETSGRQAEGKKEIALVDVRVGNQLNGNRSIVHGGIITLLLDEAIGWGVEVNEDVDKDTATMTAFIHTNFRAPLHENSNSVIRVYFEERKGRKLYFSGRMESYDGRVLYADANAMFVVAPMSKIKPKPEDRAELTIPSKL</sequence>
<reference evidence="6 7" key="1">
    <citation type="journal article" date="2012" name="Genome Biol.">
        <title>Genome and low-iron response of an oceanic diatom adapted to chronic iron limitation.</title>
        <authorList>
            <person name="Lommer M."/>
            <person name="Specht M."/>
            <person name="Roy A.S."/>
            <person name="Kraemer L."/>
            <person name="Andreson R."/>
            <person name="Gutowska M.A."/>
            <person name="Wolf J."/>
            <person name="Bergner S.V."/>
            <person name="Schilhabel M.B."/>
            <person name="Klostermeier U.C."/>
            <person name="Beiko R.G."/>
            <person name="Rosenstiel P."/>
            <person name="Hippler M."/>
            <person name="Laroche J."/>
        </authorList>
    </citation>
    <scope>NUCLEOTIDE SEQUENCE [LARGE SCALE GENOMIC DNA]</scope>
    <source>
        <strain evidence="6 7">CCMP1005</strain>
    </source>
</reference>